<dbReference type="Proteomes" id="UP001257627">
    <property type="component" value="Unassembled WGS sequence"/>
</dbReference>
<comment type="caution">
    <text evidence="2">The sequence shown here is derived from an EMBL/GenBank/DDBJ whole genome shotgun (WGS) entry which is preliminary data.</text>
</comment>
<accession>A0ABU3V3E5</accession>
<reference evidence="2 3" key="1">
    <citation type="submission" date="2023-02" db="EMBL/GenBank/DDBJ databases">
        <authorList>
            <person name="Maleckis M."/>
        </authorList>
    </citation>
    <scope>NUCLEOTIDE SEQUENCE [LARGE SCALE GENOMIC DNA]</scope>
    <source>
        <strain evidence="2 3">P8-A2</strain>
    </source>
</reference>
<organism evidence="2 3">
    <name type="scientific">Streptomyces mirabilis</name>
    <dbReference type="NCBI Taxonomy" id="68239"/>
    <lineage>
        <taxon>Bacteria</taxon>
        <taxon>Bacillati</taxon>
        <taxon>Actinomycetota</taxon>
        <taxon>Actinomycetes</taxon>
        <taxon>Kitasatosporales</taxon>
        <taxon>Streptomycetaceae</taxon>
        <taxon>Streptomyces</taxon>
    </lineage>
</organism>
<evidence type="ECO:0000313" key="3">
    <source>
        <dbReference type="Proteomes" id="UP001257627"/>
    </source>
</evidence>
<keyword evidence="1" id="KW-0732">Signal</keyword>
<evidence type="ECO:0000313" key="2">
    <source>
        <dbReference type="EMBL" id="MDU9000702.1"/>
    </source>
</evidence>
<dbReference type="RefSeq" id="WP_097288354.1">
    <property type="nucleotide sequence ID" value="NZ_JAPEMK010000003.1"/>
</dbReference>
<gene>
    <name evidence="2" type="ORF">PU648_52095</name>
</gene>
<proteinExistence type="predicted"/>
<feature type="signal peptide" evidence="1">
    <location>
        <begin position="1"/>
        <end position="31"/>
    </location>
</feature>
<dbReference type="PROSITE" id="PS51318">
    <property type="entry name" value="TAT"/>
    <property type="match status" value="1"/>
</dbReference>
<keyword evidence="3" id="KW-1185">Reference proteome</keyword>
<sequence length="84" mass="8700">MNKLTRRVAVAASSVAVAGVAVLGAGGAASAATSASAHVQHPAVSVSADDYRWDHGVGYLIELGYSWDEIHGWHHDCRDEISGG</sequence>
<evidence type="ECO:0008006" key="4">
    <source>
        <dbReference type="Google" id="ProtNLM"/>
    </source>
</evidence>
<protein>
    <recommendedName>
        <fullName evidence="4">Secreted protein</fullName>
    </recommendedName>
</protein>
<feature type="chain" id="PRO_5046944224" description="Secreted protein" evidence="1">
    <location>
        <begin position="32"/>
        <end position="84"/>
    </location>
</feature>
<name>A0ABU3V3E5_9ACTN</name>
<dbReference type="InterPro" id="IPR006311">
    <property type="entry name" value="TAT_signal"/>
</dbReference>
<dbReference type="EMBL" id="JARAKF010000001">
    <property type="protein sequence ID" value="MDU9000702.1"/>
    <property type="molecule type" value="Genomic_DNA"/>
</dbReference>
<evidence type="ECO:0000256" key="1">
    <source>
        <dbReference type="SAM" id="SignalP"/>
    </source>
</evidence>